<evidence type="ECO:0000256" key="16">
    <source>
        <dbReference type="ARBA" id="ARBA00042798"/>
    </source>
</evidence>
<evidence type="ECO:0000313" key="19">
    <source>
        <dbReference type="Proteomes" id="UP000198756"/>
    </source>
</evidence>
<dbReference type="AlphaFoldDB" id="A0A1G5WFS6"/>
<dbReference type="GO" id="GO:0035539">
    <property type="term" value="F:8-oxo-7,8-dihydrodeoxyguanosine triphosphate pyrophosphatase activity"/>
    <property type="evidence" value="ECO:0007669"/>
    <property type="project" value="UniProtKB-EC"/>
</dbReference>
<evidence type="ECO:0000256" key="13">
    <source>
        <dbReference type="ARBA" id="ARBA00040794"/>
    </source>
</evidence>
<gene>
    <name evidence="18" type="ORF">SAMN03080617_01067</name>
</gene>
<evidence type="ECO:0000256" key="15">
    <source>
        <dbReference type="ARBA" id="ARBA00041979"/>
    </source>
</evidence>
<dbReference type="Pfam" id="PF00293">
    <property type="entry name" value="NUDIX"/>
    <property type="match status" value="1"/>
</dbReference>
<keyword evidence="7" id="KW-0378">Hydrolase</keyword>
<sequence length="140" mass="16164">MKTIPVTCAIIFHQGKVLVAQRSLNMDLPGKWEFPGGKIEESEDPKVCLSREIKEELSIEIEIFETLKPSEFTYPTKTIRLIPFVATWKSGEIDLLEHEQIVWLGEKELFYVDWAEADVPIVHDLQEKWVKLVPQIKTAT</sequence>
<protein>
    <recommendedName>
        <fullName evidence="13">8-oxo-dGTP diphosphatase</fullName>
        <ecNumber evidence="12">3.6.1.55</ecNumber>
    </recommendedName>
    <alternativeName>
        <fullName evidence="16">7,8-dihydro-8-oxoguanine-triphosphatase</fullName>
    </alternativeName>
    <alternativeName>
        <fullName evidence="15">Mutator protein MutT</fullName>
    </alternativeName>
    <alternativeName>
        <fullName evidence="14">dGTP pyrophosphohydrolase</fullName>
    </alternativeName>
</protein>
<keyword evidence="19" id="KW-1185">Reference proteome</keyword>
<evidence type="ECO:0000256" key="2">
    <source>
        <dbReference type="ARBA" id="ARBA00005582"/>
    </source>
</evidence>
<evidence type="ECO:0000256" key="9">
    <source>
        <dbReference type="ARBA" id="ARBA00023204"/>
    </source>
</evidence>
<dbReference type="GO" id="GO:0044715">
    <property type="term" value="F:8-oxo-dGDP phosphatase activity"/>
    <property type="evidence" value="ECO:0007669"/>
    <property type="project" value="TreeGrafter"/>
</dbReference>
<evidence type="ECO:0000256" key="3">
    <source>
        <dbReference type="ARBA" id="ARBA00022457"/>
    </source>
</evidence>
<evidence type="ECO:0000256" key="12">
    <source>
        <dbReference type="ARBA" id="ARBA00038905"/>
    </source>
</evidence>
<name>A0A1G5WFS6_9BACT</name>
<accession>A0A1G5WFS6</accession>
<keyword evidence="4" id="KW-0235">DNA replication</keyword>
<evidence type="ECO:0000313" key="18">
    <source>
        <dbReference type="EMBL" id="SDA56377.1"/>
    </source>
</evidence>
<keyword evidence="5" id="KW-0479">Metal-binding</keyword>
<dbReference type="STRING" id="279824.SAMN03080617_01067"/>
<evidence type="ECO:0000256" key="7">
    <source>
        <dbReference type="ARBA" id="ARBA00022801"/>
    </source>
</evidence>
<dbReference type="OrthoDB" id="9810648at2"/>
<dbReference type="GO" id="GO:0006281">
    <property type="term" value="P:DNA repair"/>
    <property type="evidence" value="ECO:0007669"/>
    <property type="project" value="UniProtKB-KW"/>
</dbReference>
<evidence type="ECO:0000256" key="8">
    <source>
        <dbReference type="ARBA" id="ARBA00022842"/>
    </source>
</evidence>
<comment type="catalytic activity">
    <reaction evidence="11">
        <text>8-oxo-GTP + H2O = 8-oxo-GMP + diphosphate + H(+)</text>
        <dbReference type="Rhea" id="RHEA:67616"/>
        <dbReference type="ChEBI" id="CHEBI:15377"/>
        <dbReference type="ChEBI" id="CHEBI:15378"/>
        <dbReference type="ChEBI" id="CHEBI:33019"/>
        <dbReference type="ChEBI" id="CHEBI:143553"/>
        <dbReference type="ChEBI" id="CHEBI:145694"/>
    </reaction>
</comment>
<feature type="domain" description="Nudix hydrolase" evidence="17">
    <location>
        <begin position="1"/>
        <end position="127"/>
    </location>
</feature>
<keyword evidence="9" id="KW-0234">DNA repair</keyword>
<reference evidence="19" key="1">
    <citation type="submission" date="2016-10" db="EMBL/GenBank/DDBJ databases">
        <authorList>
            <person name="Varghese N."/>
            <person name="Submissions S."/>
        </authorList>
    </citation>
    <scope>NUCLEOTIDE SEQUENCE [LARGE SCALE GENOMIC DNA]</scope>
    <source>
        <strain evidence="19">DSM 22703</strain>
    </source>
</reference>
<organism evidence="18 19">
    <name type="scientific">Algoriphagus alkaliphilus</name>
    <dbReference type="NCBI Taxonomy" id="279824"/>
    <lineage>
        <taxon>Bacteria</taxon>
        <taxon>Pseudomonadati</taxon>
        <taxon>Bacteroidota</taxon>
        <taxon>Cytophagia</taxon>
        <taxon>Cytophagales</taxon>
        <taxon>Cyclobacteriaceae</taxon>
        <taxon>Algoriphagus</taxon>
    </lineage>
</organism>
<dbReference type="EMBL" id="FMXE01000006">
    <property type="protein sequence ID" value="SDA56377.1"/>
    <property type="molecule type" value="Genomic_DNA"/>
</dbReference>
<dbReference type="EC" id="3.6.1.55" evidence="12"/>
<proteinExistence type="inferred from homology"/>
<dbReference type="Proteomes" id="UP000198756">
    <property type="component" value="Unassembled WGS sequence"/>
</dbReference>
<evidence type="ECO:0000256" key="5">
    <source>
        <dbReference type="ARBA" id="ARBA00022723"/>
    </source>
</evidence>
<evidence type="ECO:0000256" key="14">
    <source>
        <dbReference type="ARBA" id="ARBA00041592"/>
    </source>
</evidence>
<dbReference type="InterPro" id="IPR000086">
    <property type="entry name" value="NUDIX_hydrolase_dom"/>
</dbReference>
<dbReference type="InterPro" id="IPR015797">
    <property type="entry name" value="NUDIX_hydrolase-like_dom_sf"/>
</dbReference>
<evidence type="ECO:0000256" key="4">
    <source>
        <dbReference type="ARBA" id="ARBA00022705"/>
    </source>
</evidence>
<evidence type="ECO:0000256" key="1">
    <source>
        <dbReference type="ARBA" id="ARBA00001946"/>
    </source>
</evidence>
<comment type="similarity">
    <text evidence="2">Belongs to the Nudix hydrolase family.</text>
</comment>
<evidence type="ECO:0000259" key="17">
    <source>
        <dbReference type="PROSITE" id="PS51462"/>
    </source>
</evidence>
<evidence type="ECO:0000256" key="6">
    <source>
        <dbReference type="ARBA" id="ARBA00022763"/>
    </source>
</evidence>
<keyword evidence="8" id="KW-0460">Magnesium</keyword>
<dbReference type="CDD" id="cd03425">
    <property type="entry name" value="NUDIX_MutT_NudA_like"/>
    <property type="match status" value="1"/>
</dbReference>
<keyword evidence="6" id="KW-0227">DNA damage</keyword>
<dbReference type="PANTHER" id="PTHR47707:SF1">
    <property type="entry name" value="NUDIX HYDROLASE FAMILY PROTEIN"/>
    <property type="match status" value="1"/>
</dbReference>
<dbReference type="SUPFAM" id="SSF55811">
    <property type="entry name" value="Nudix"/>
    <property type="match status" value="1"/>
</dbReference>
<comment type="catalytic activity">
    <reaction evidence="10">
        <text>8-oxo-dGTP + H2O = 8-oxo-dGMP + diphosphate + H(+)</text>
        <dbReference type="Rhea" id="RHEA:31575"/>
        <dbReference type="ChEBI" id="CHEBI:15377"/>
        <dbReference type="ChEBI" id="CHEBI:15378"/>
        <dbReference type="ChEBI" id="CHEBI:33019"/>
        <dbReference type="ChEBI" id="CHEBI:63224"/>
        <dbReference type="ChEBI" id="CHEBI:77896"/>
        <dbReference type="EC" id="3.6.1.55"/>
    </reaction>
</comment>
<dbReference type="GO" id="GO:0006260">
    <property type="term" value="P:DNA replication"/>
    <property type="evidence" value="ECO:0007669"/>
    <property type="project" value="UniProtKB-KW"/>
</dbReference>
<dbReference type="GO" id="GO:0044716">
    <property type="term" value="F:8-oxo-GDP phosphatase activity"/>
    <property type="evidence" value="ECO:0007669"/>
    <property type="project" value="TreeGrafter"/>
</dbReference>
<evidence type="ECO:0000256" key="10">
    <source>
        <dbReference type="ARBA" id="ARBA00035861"/>
    </source>
</evidence>
<dbReference type="GO" id="GO:0008413">
    <property type="term" value="F:8-oxo-7,8-dihydroguanosine triphosphate pyrophosphatase activity"/>
    <property type="evidence" value="ECO:0007669"/>
    <property type="project" value="TreeGrafter"/>
</dbReference>
<dbReference type="RefSeq" id="WP_092728909.1">
    <property type="nucleotide sequence ID" value="NZ_FMXE01000006.1"/>
</dbReference>
<dbReference type="GO" id="GO:0046872">
    <property type="term" value="F:metal ion binding"/>
    <property type="evidence" value="ECO:0007669"/>
    <property type="project" value="UniProtKB-KW"/>
</dbReference>
<dbReference type="Gene3D" id="3.90.79.10">
    <property type="entry name" value="Nucleoside Triphosphate Pyrophosphohydrolase"/>
    <property type="match status" value="1"/>
</dbReference>
<evidence type="ECO:0000256" key="11">
    <source>
        <dbReference type="ARBA" id="ARBA00036904"/>
    </source>
</evidence>
<comment type="cofactor">
    <cofactor evidence="1">
        <name>Mg(2+)</name>
        <dbReference type="ChEBI" id="CHEBI:18420"/>
    </cofactor>
</comment>
<dbReference type="PROSITE" id="PS51462">
    <property type="entry name" value="NUDIX"/>
    <property type="match status" value="1"/>
</dbReference>
<dbReference type="InterPro" id="IPR047127">
    <property type="entry name" value="MutT-like"/>
</dbReference>
<dbReference type="PANTHER" id="PTHR47707">
    <property type="entry name" value="8-OXO-DGTP DIPHOSPHATASE"/>
    <property type="match status" value="1"/>
</dbReference>
<keyword evidence="3" id="KW-0515">Mutator protein</keyword>